<feature type="domain" description="NADP-dependent oxidoreductase" evidence="3">
    <location>
        <begin position="29"/>
        <end position="337"/>
    </location>
</feature>
<evidence type="ECO:0000259" key="3">
    <source>
        <dbReference type="Pfam" id="PF00248"/>
    </source>
</evidence>
<evidence type="ECO:0000313" key="4">
    <source>
        <dbReference type="EMBL" id="KIS70628.1"/>
    </source>
</evidence>
<dbReference type="InterPro" id="IPR023210">
    <property type="entry name" value="NADP_OxRdtase_dom"/>
</dbReference>
<evidence type="ECO:0000256" key="2">
    <source>
        <dbReference type="ARBA" id="ARBA00038157"/>
    </source>
</evidence>
<dbReference type="OrthoDB" id="48988at2759"/>
<dbReference type="Pfam" id="PF00248">
    <property type="entry name" value="Aldo_ket_red"/>
    <property type="match status" value="1"/>
</dbReference>
<gene>
    <name evidence="4" type="ORF">UMAG_01793</name>
</gene>
<keyword evidence="5" id="KW-1185">Reference proteome</keyword>
<accession>A0A0D1CW74</accession>
<protein>
    <submittedName>
        <fullName evidence="4">Aryl-alcohol reductase</fullName>
    </submittedName>
</protein>
<dbReference type="InParanoid" id="A0A0D1CW74"/>
<dbReference type="EMBL" id="CM003142">
    <property type="protein sequence ID" value="KIS70628.1"/>
    <property type="molecule type" value="Genomic_DNA"/>
</dbReference>
<dbReference type="InterPro" id="IPR036812">
    <property type="entry name" value="NAD(P)_OxRdtase_dom_sf"/>
</dbReference>
<dbReference type="PANTHER" id="PTHR43364">
    <property type="entry name" value="NADH-SPECIFIC METHYLGLYOXAL REDUCTASE-RELATED"/>
    <property type="match status" value="1"/>
</dbReference>
<dbReference type="eggNOG" id="KOG1575">
    <property type="taxonomic scope" value="Eukaryota"/>
</dbReference>
<name>A0A0D1CW74_MYCMD</name>
<dbReference type="Proteomes" id="UP000000561">
    <property type="component" value="Chromosome 3"/>
</dbReference>
<comment type="similarity">
    <text evidence="2">Belongs to the aldo/keto reductase family. Aldo/keto reductase 2 subfamily.</text>
</comment>
<dbReference type="RefSeq" id="XP_011387748.1">
    <property type="nucleotide sequence ID" value="XM_011389446.1"/>
</dbReference>
<dbReference type="OMA" id="NEESEAW"/>
<evidence type="ECO:0000313" key="5">
    <source>
        <dbReference type="Proteomes" id="UP000000561"/>
    </source>
</evidence>
<dbReference type="AlphaFoldDB" id="A0A0D1CW74"/>
<keyword evidence="1" id="KW-0521">NADP</keyword>
<dbReference type="InterPro" id="IPR050523">
    <property type="entry name" value="AKR_Detox_Biosynth"/>
</dbReference>
<dbReference type="PANTHER" id="PTHR43364:SF7">
    <property type="entry name" value="NADP-DEPENDENT OXIDOREDUCTASE DOMAIN-CONTAINING PROTEIN-RELATED"/>
    <property type="match status" value="1"/>
</dbReference>
<dbReference type="KEGG" id="uma:UMAG_01793"/>
<reference evidence="4 5" key="1">
    <citation type="journal article" date="2006" name="Nature">
        <title>Insights from the genome of the biotrophic fungal plant pathogen Ustilago maydis.</title>
        <authorList>
            <person name="Kamper J."/>
            <person name="Kahmann R."/>
            <person name="Bolker M."/>
            <person name="Ma L.J."/>
            <person name="Brefort T."/>
            <person name="Saville B.J."/>
            <person name="Banuett F."/>
            <person name="Kronstad J.W."/>
            <person name="Gold S.E."/>
            <person name="Muller O."/>
            <person name="Perlin M.H."/>
            <person name="Wosten H.A."/>
            <person name="de Vries R."/>
            <person name="Ruiz-Herrera J."/>
            <person name="Reynaga-Pena C.G."/>
            <person name="Snetselaar K."/>
            <person name="McCann M."/>
            <person name="Perez-Martin J."/>
            <person name="Feldbrugge M."/>
            <person name="Basse C.W."/>
            <person name="Steinberg G."/>
            <person name="Ibeas J.I."/>
            <person name="Holloman W."/>
            <person name="Guzman P."/>
            <person name="Farman M."/>
            <person name="Stajich J.E."/>
            <person name="Sentandreu R."/>
            <person name="Gonzalez-Prieto J.M."/>
            <person name="Kennell J.C."/>
            <person name="Molina L."/>
            <person name="Schirawski J."/>
            <person name="Mendoza-Mendoza A."/>
            <person name="Greilinger D."/>
            <person name="Munch K."/>
            <person name="Rossel N."/>
            <person name="Scherer M."/>
            <person name="Vranes M."/>
            <person name="Ladendorf O."/>
            <person name="Vincon V."/>
            <person name="Fuchs U."/>
            <person name="Sandrock B."/>
            <person name="Meng S."/>
            <person name="Ho E.C."/>
            <person name="Cahill M.J."/>
            <person name="Boyce K.J."/>
            <person name="Klose J."/>
            <person name="Klosterman S.J."/>
            <person name="Deelstra H.J."/>
            <person name="Ortiz-Castellanos L."/>
            <person name="Li W."/>
            <person name="Sanchez-Alonso P."/>
            <person name="Schreier P.H."/>
            <person name="Hauser-Hahn I."/>
            <person name="Vaupel M."/>
            <person name="Koopmann E."/>
            <person name="Friedrich G."/>
            <person name="Voss H."/>
            <person name="Schluter T."/>
            <person name="Margolis J."/>
            <person name="Platt D."/>
            <person name="Swimmer C."/>
            <person name="Gnirke A."/>
            <person name="Chen F."/>
            <person name="Vysotskaia V."/>
            <person name="Mannhaupt G."/>
            <person name="Guldener U."/>
            <person name="Munsterkotter M."/>
            <person name="Haase D."/>
            <person name="Oesterheld M."/>
            <person name="Mewes H.W."/>
            <person name="Mauceli E.W."/>
            <person name="DeCaprio D."/>
            <person name="Wade C.M."/>
            <person name="Butler J."/>
            <person name="Young S."/>
            <person name="Jaffe D.B."/>
            <person name="Calvo S."/>
            <person name="Nusbaum C."/>
            <person name="Galagan J."/>
            <person name="Birren B.W."/>
        </authorList>
    </citation>
    <scope>NUCLEOTIDE SEQUENCE [LARGE SCALE GENOMIC DNA]</scope>
    <source>
        <strain evidence="5">DSM 14603 / FGSC 9021 / UM521</strain>
    </source>
</reference>
<dbReference type="FunCoup" id="A0A0D1CW74">
    <property type="interactions" value="15"/>
</dbReference>
<dbReference type="SUPFAM" id="SSF51430">
    <property type="entry name" value="NAD(P)-linked oxidoreductase"/>
    <property type="match status" value="1"/>
</dbReference>
<dbReference type="GeneID" id="23562694"/>
<sequence length="383" mass="42567">MGLFDAEKPVSKLDRHRVLAPKGGVRVSPLCFGAMSIGDKWKDMLSGGLGKQATFDLLDAFYKLGGNFIDTANVYTDGQSEEFLGEWMEIRGIRDEIVLATKAASPYKNRELGTHIGTNFVGNSTKSIFVSTRDSLKRLRTDYIDIMYIHWWDWSTSIEEMMQALNQLVVSGKVLYLGASDMPAWVVSAANTYARAHNLAQFVVYQGKWNAMERDFERDIIPMARQFGMALAPWGALGQGRFKTAEQVAEREKTQGPLREGGGALTDKEKNISAVLHKIGQEELDGLSITGVALAYLFSKYPYVFPIVGGTKISHLEDNVKAIGVVLTDEQIKKIENTVPFDIGFPLNLIQQDPHLTGETQFSLHAHGGHLDWVKHPKGPSFK</sequence>
<dbReference type="VEuPathDB" id="FungiDB:UMAG_01793"/>
<evidence type="ECO:0000256" key="1">
    <source>
        <dbReference type="ARBA" id="ARBA00022857"/>
    </source>
</evidence>
<proteinExistence type="inferred from homology"/>
<dbReference type="STRING" id="237631.A0A0D1CW74"/>
<dbReference type="Gene3D" id="3.20.20.100">
    <property type="entry name" value="NADP-dependent oxidoreductase domain"/>
    <property type="match status" value="1"/>
</dbReference>
<organism evidence="4 5">
    <name type="scientific">Mycosarcoma maydis</name>
    <name type="common">Corn smut fungus</name>
    <name type="synonym">Ustilago maydis</name>
    <dbReference type="NCBI Taxonomy" id="5270"/>
    <lineage>
        <taxon>Eukaryota</taxon>
        <taxon>Fungi</taxon>
        <taxon>Dikarya</taxon>
        <taxon>Basidiomycota</taxon>
        <taxon>Ustilaginomycotina</taxon>
        <taxon>Ustilaginomycetes</taxon>
        <taxon>Ustilaginales</taxon>
        <taxon>Ustilaginaceae</taxon>
        <taxon>Mycosarcoma</taxon>
    </lineage>
</organism>